<evidence type="ECO:0000259" key="1">
    <source>
        <dbReference type="Pfam" id="PF14534"/>
    </source>
</evidence>
<keyword evidence="3" id="KW-1185">Reference proteome</keyword>
<dbReference type="AlphaFoldDB" id="A0A9X2HU04"/>
<dbReference type="InterPro" id="IPR032710">
    <property type="entry name" value="NTF2-like_dom_sf"/>
</dbReference>
<dbReference type="Gene3D" id="3.10.450.50">
    <property type="match status" value="1"/>
</dbReference>
<reference evidence="2" key="1">
    <citation type="submission" date="2022-05" db="EMBL/GenBank/DDBJ databases">
        <title>Sphingomonas sp. strain MG17 Genome sequencing and assembly.</title>
        <authorList>
            <person name="Kim I."/>
        </authorList>
    </citation>
    <scope>NUCLEOTIDE SEQUENCE</scope>
    <source>
        <strain evidence="2">MG17</strain>
    </source>
</reference>
<comment type="caution">
    <text evidence="2">The sequence shown here is derived from an EMBL/GenBank/DDBJ whole genome shotgun (WGS) entry which is preliminary data.</text>
</comment>
<dbReference type="Pfam" id="PF14534">
    <property type="entry name" value="DUF4440"/>
    <property type="match status" value="1"/>
</dbReference>
<evidence type="ECO:0000313" key="3">
    <source>
        <dbReference type="Proteomes" id="UP001139451"/>
    </source>
</evidence>
<dbReference type="RefSeq" id="WP_254296215.1">
    <property type="nucleotide sequence ID" value="NZ_JAMLDX010000020.1"/>
</dbReference>
<feature type="domain" description="DUF4440" evidence="1">
    <location>
        <begin position="31"/>
        <end position="134"/>
    </location>
</feature>
<dbReference type="SUPFAM" id="SSF54427">
    <property type="entry name" value="NTF2-like"/>
    <property type="match status" value="1"/>
</dbReference>
<sequence length="143" mass="15382">MATGAATAGKWIEMGANAPADDVDEELDQLSALEAARCTAISRNDIESLGELLAEDYVHVHLTGKIDDKAGALAAFGRSPRICWRDGIKVRRIGDTAVIVGTQINERTEPGGSAQRTSASVTTILNRFEDGRWRFVLFHGCPA</sequence>
<dbReference type="EMBL" id="JAMLDX010000020">
    <property type="protein sequence ID" value="MCP3732605.1"/>
    <property type="molecule type" value="Genomic_DNA"/>
</dbReference>
<dbReference type="InterPro" id="IPR027843">
    <property type="entry name" value="DUF4440"/>
</dbReference>
<organism evidence="2 3">
    <name type="scientific">Sphingomonas tagetis</name>
    <dbReference type="NCBI Taxonomy" id="2949092"/>
    <lineage>
        <taxon>Bacteria</taxon>
        <taxon>Pseudomonadati</taxon>
        <taxon>Pseudomonadota</taxon>
        <taxon>Alphaproteobacteria</taxon>
        <taxon>Sphingomonadales</taxon>
        <taxon>Sphingomonadaceae</taxon>
        <taxon>Sphingomonas</taxon>
    </lineage>
</organism>
<name>A0A9X2HU04_9SPHN</name>
<evidence type="ECO:0000313" key="2">
    <source>
        <dbReference type="EMBL" id="MCP3732605.1"/>
    </source>
</evidence>
<accession>A0A9X2HU04</accession>
<protein>
    <submittedName>
        <fullName evidence="2">Nuclear transport factor 2 family protein</fullName>
    </submittedName>
</protein>
<dbReference type="Proteomes" id="UP001139451">
    <property type="component" value="Unassembled WGS sequence"/>
</dbReference>
<proteinExistence type="predicted"/>
<gene>
    <name evidence="2" type="ORF">M9978_19455</name>
</gene>